<dbReference type="SMART" id="SM00422">
    <property type="entry name" value="HTH_MERR"/>
    <property type="match status" value="1"/>
</dbReference>
<accession>A0ABN3F0J4</accession>
<feature type="domain" description="HTH merR-type" evidence="2">
    <location>
        <begin position="4"/>
        <end position="74"/>
    </location>
</feature>
<dbReference type="RefSeq" id="WP_344641265.1">
    <property type="nucleotide sequence ID" value="NZ_BAAATR010000072.1"/>
</dbReference>
<keyword evidence="1" id="KW-0238">DNA-binding</keyword>
<dbReference type="Pfam" id="PF00481">
    <property type="entry name" value="PP2C"/>
    <property type="match status" value="1"/>
</dbReference>
<evidence type="ECO:0000313" key="5">
    <source>
        <dbReference type="Proteomes" id="UP001500305"/>
    </source>
</evidence>
<reference evidence="4 5" key="1">
    <citation type="journal article" date="2019" name="Int. J. Syst. Evol. Microbiol.">
        <title>The Global Catalogue of Microorganisms (GCM) 10K type strain sequencing project: providing services to taxonomists for standard genome sequencing and annotation.</title>
        <authorList>
            <consortium name="The Broad Institute Genomics Platform"/>
            <consortium name="The Broad Institute Genome Sequencing Center for Infectious Disease"/>
            <person name="Wu L."/>
            <person name="Ma J."/>
        </authorList>
    </citation>
    <scope>NUCLEOTIDE SEQUENCE [LARGE SCALE GENOMIC DNA]</scope>
    <source>
        <strain evidence="4 5">JCM 7356</strain>
    </source>
</reference>
<dbReference type="InterPro" id="IPR000551">
    <property type="entry name" value="MerR-type_HTH_dom"/>
</dbReference>
<dbReference type="PANTHER" id="PTHR30204:SF97">
    <property type="entry name" value="MERR FAMILY REGULATORY PROTEIN"/>
    <property type="match status" value="1"/>
</dbReference>
<organism evidence="4 5">
    <name type="scientific">Kitasatospora cystarginea</name>
    <dbReference type="NCBI Taxonomy" id="58350"/>
    <lineage>
        <taxon>Bacteria</taxon>
        <taxon>Bacillati</taxon>
        <taxon>Actinomycetota</taxon>
        <taxon>Actinomycetes</taxon>
        <taxon>Kitasatosporales</taxon>
        <taxon>Streptomycetaceae</taxon>
        <taxon>Kitasatospora</taxon>
    </lineage>
</organism>
<dbReference type="SMART" id="SM00332">
    <property type="entry name" value="PP2Cc"/>
    <property type="match status" value="1"/>
</dbReference>
<proteinExistence type="predicted"/>
<dbReference type="Proteomes" id="UP001500305">
    <property type="component" value="Unassembled WGS sequence"/>
</dbReference>
<feature type="domain" description="PPM-type phosphatase" evidence="3">
    <location>
        <begin position="124"/>
        <end position="345"/>
    </location>
</feature>
<dbReference type="CDD" id="cd00143">
    <property type="entry name" value="PP2Cc"/>
    <property type="match status" value="1"/>
</dbReference>
<dbReference type="InterPro" id="IPR009061">
    <property type="entry name" value="DNA-bd_dom_put_sf"/>
</dbReference>
<dbReference type="PROSITE" id="PS00552">
    <property type="entry name" value="HTH_MERR_1"/>
    <property type="match status" value="1"/>
</dbReference>
<dbReference type="SUPFAM" id="SSF81606">
    <property type="entry name" value="PP2C-like"/>
    <property type="match status" value="1"/>
</dbReference>
<dbReference type="InterPro" id="IPR001932">
    <property type="entry name" value="PPM-type_phosphatase-like_dom"/>
</dbReference>
<comment type="caution">
    <text evidence="4">The sequence shown here is derived from an EMBL/GenBank/DDBJ whole genome shotgun (WGS) entry which is preliminary data.</text>
</comment>
<dbReference type="SMART" id="SM00331">
    <property type="entry name" value="PP2C_SIG"/>
    <property type="match status" value="1"/>
</dbReference>
<evidence type="ECO:0000256" key="1">
    <source>
        <dbReference type="ARBA" id="ARBA00023125"/>
    </source>
</evidence>
<dbReference type="PROSITE" id="PS50937">
    <property type="entry name" value="HTH_MERR_2"/>
    <property type="match status" value="1"/>
</dbReference>
<keyword evidence="5" id="KW-1185">Reference proteome</keyword>
<dbReference type="PROSITE" id="PS51746">
    <property type="entry name" value="PPM_2"/>
    <property type="match status" value="1"/>
</dbReference>
<evidence type="ECO:0000259" key="3">
    <source>
        <dbReference type="PROSITE" id="PS51746"/>
    </source>
</evidence>
<dbReference type="InterPro" id="IPR047057">
    <property type="entry name" value="MerR_fam"/>
</dbReference>
<evidence type="ECO:0000313" key="4">
    <source>
        <dbReference type="EMBL" id="GAA2280041.1"/>
    </source>
</evidence>
<evidence type="ECO:0000259" key="2">
    <source>
        <dbReference type="PROSITE" id="PS50937"/>
    </source>
</evidence>
<dbReference type="SUPFAM" id="SSF46955">
    <property type="entry name" value="Putative DNA-binding domain"/>
    <property type="match status" value="1"/>
</dbReference>
<dbReference type="PANTHER" id="PTHR30204">
    <property type="entry name" value="REDOX-CYCLING DRUG-SENSING TRANSCRIPTIONAL ACTIVATOR SOXR"/>
    <property type="match status" value="1"/>
</dbReference>
<dbReference type="Gene3D" id="3.60.40.10">
    <property type="entry name" value="PPM-type phosphatase domain"/>
    <property type="match status" value="1"/>
</dbReference>
<dbReference type="Gene3D" id="1.10.1660.10">
    <property type="match status" value="1"/>
</dbReference>
<protein>
    <submittedName>
        <fullName evidence="4">MerR family transcriptional regulator</fullName>
    </submittedName>
</protein>
<sequence>MAELLTIGAFARRAELTPKALRLYDELGLLRPAQVDPASGYRYYEPAQLEQARLVSRLRLLGMPLARITAVCVLPPAAAAAAVTAYWAQVEHDTESRRRLALFLADHLNGKDPANMTTASFTLRSAAASDTGLVRETNQDTAYAGPGLLAVADGFGPDGARASVLAVDALKALTDRPAADVRTALAESVAAVNLRMAELGASGSTLTALLWTGSELTLVHVGDSRAYLLRAGELFRITTDHSLVRTLIDEGRLTEDEAAAHPQRALLTRALDGREGSDADLSLRESRAGDRYLLCSDGLSAVLPDPDIRAALVAADDPDVAVRDLVTLARRAGGPDNVACAVADVE</sequence>
<dbReference type="InterPro" id="IPR036457">
    <property type="entry name" value="PPM-type-like_dom_sf"/>
</dbReference>
<gene>
    <name evidence="4" type="ORF">GCM10010430_77600</name>
</gene>
<name>A0ABN3F0J4_9ACTN</name>
<dbReference type="EMBL" id="BAAATR010000072">
    <property type="protein sequence ID" value="GAA2280041.1"/>
    <property type="molecule type" value="Genomic_DNA"/>
</dbReference>
<dbReference type="Pfam" id="PF13411">
    <property type="entry name" value="MerR_1"/>
    <property type="match status" value="1"/>
</dbReference>